<reference evidence="5" key="1">
    <citation type="journal article" date="2019" name="Int. J. Syst. Evol. Microbiol.">
        <title>The Global Catalogue of Microorganisms (GCM) 10K type strain sequencing project: providing services to taxonomists for standard genome sequencing and annotation.</title>
        <authorList>
            <consortium name="The Broad Institute Genomics Platform"/>
            <consortium name="The Broad Institute Genome Sequencing Center for Infectious Disease"/>
            <person name="Wu L."/>
            <person name="Ma J."/>
        </authorList>
    </citation>
    <scope>NUCLEOTIDE SEQUENCE [LARGE SCALE GENOMIC DNA]</scope>
    <source>
        <strain evidence="5">JCM 19015</strain>
    </source>
</reference>
<feature type="domain" description="CN hydrolase" evidence="3">
    <location>
        <begin position="40"/>
        <end position="292"/>
    </location>
</feature>
<keyword evidence="5" id="KW-1185">Reference proteome</keyword>
<sequence>MSRADAPASPAGAVVRSRSECNEPETQGKQPTGRLADVSTVRAAITQTTWTGDKASMLDKHEGFARSAAADGAQVVCFQELFYGPYFGITEDAKYYDYAEATDGPIVTRFAALAKELGVVLVLPIYEEAQTGVYYNTAVVVDADGTVLGKYRKHHIPNLEKFWEKFYFRPGNLGYPVFDTAVGKIGVYICYDRHFPEGWRELGLNGAEIVFNPNATKPGLSNRLWEIEQAAAAAANGYFVAAPNRVGREDNEYGDLAVDFYGSSQFLDPRGNQVGDLGSETEEEVLIRDLDLDLIRKVRNDWQFYRDRRPDSYTAITAP</sequence>
<organism evidence="4 5">
    <name type="scientific">Amnibacterium soli</name>
    <dbReference type="NCBI Taxonomy" id="1282736"/>
    <lineage>
        <taxon>Bacteria</taxon>
        <taxon>Bacillati</taxon>
        <taxon>Actinomycetota</taxon>
        <taxon>Actinomycetes</taxon>
        <taxon>Micrococcales</taxon>
        <taxon>Microbacteriaceae</taxon>
        <taxon>Amnibacterium</taxon>
    </lineage>
</organism>
<keyword evidence="4" id="KW-0808">Transferase</keyword>
<dbReference type="InterPro" id="IPR050345">
    <property type="entry name" value="Aliph_Amidase/BUP"/>
</dbReference>
<dbReference type="InterPro" id="IPR003010">
    <property type="entry name" value="C-N_Hydrolase"/>
</dbReference>
<comment type="caution">
    <text evidence="4">The sequence shown here is derived from an EMBL/GenBank/DDBJ whole genome shotgun (WGS) entry which is preliminary data.</text>
</comment>
<keyword evidence="4" id="KW-0012">Acyltransferase</keyword>
<evidence type="ECO:0000313" key="5">
    <source>
        <dbReference type="Proteomes" id="UP001500121"/>
    </source>
</evidence>
<dbReference type="PANTHER" id="PTHR43674:SF2">
    <property type="entry name" value="BETA-UREIDOPROPIONASE"/>
    <property type="match status" value="1"/>
</dbReference>
<dbReference type="GO" id="GO:0016746">
    <property type="term" value="F:acyltransferase activity"/>
    <property type="evidence" value="ECO:0007669"/>
    <property type="project" value="UniProtKB-KW"/>
</dbReference>
<evidence type="ECO:0000256" key="2">
    <source>
        <dbReference type="SAM" id="MobiDB-lite"/>
    </source>
</evidence>
<dbReference type="Pfam" id="PF00795">
    <property type="entry name" value="CN_hydrolase"/>
    <property type="match status" value="1"/>
</dbReference>
<dbReference type="EMBL" id="BAABLP010000003">
    <property type="protein sequence ID" value="GAA4746611.1"/>
    <property type="molecule type" value="Genomic_DNA"/>
</dbReference>
<protein>
    <submittedName>
        <fullName evidence="4">Apolipoprotein acyltransferase</fullName>
    </submittedName>
</protein>
<proteinExistence type="predicted"/>
<dbReference type="PANTHER" id="PTHR43674">
    <property type="entry name" value="NITRILASE C965.09-RELATED"/>
    <property type="match status" value="1"/>
</dbReference>
<evidence type="ECO:0000313" key="4">
    <source>
        <dbReference type="EMBL" id="GAA4746611.1"/>
    </source>
</evidence>
<keyword evidence="1" id="KW-0378">Hydrolase</keyword>
<dbReference type="SUPFAM" id="SSF56317">
    <property type="entry name" value="Carbon-nitrogen hydrolase"/>
    <property type="match status" value="1"/>
</dbReference>
<feature type="region of interest" description="Disordered" evidence="2">
    <location>
        <begin position="1"/>
        <end position="35"/>
    </location>
</feature>
<evidence type="ECO:0000256" key="1">
    <source>
        <dbReference type="ARBA" id="ARBA00022801"/>
    </source>
</evidence>
<gene>
    <name evidence="4" type="ORF">GCM10025783_18290</name>
</gene>
<name>A0ABP8Z4Y1_9MICO</name>
<dbReference type="PROSITE" id="PS50263">
    <property type="entry name" value="CN_HYDROLASE"/>
    <property type="match status" value="1"/>
</dbReference>
<dbReference type="Proteomes" id="UP001500121">
    <property type="component" value="Unassembled WGS sequence"/>
</dbReference>
<evidence type="ECO:0000259" key="3">
    <source>
        <dbReference type="PROSITE" id="PS50263"/>
    </source>
</evidence>
<dbReference type="InterPro" id="IPR036526">
    <property type="entry name" value="C-N_Hydrolase_sf"/>
</dbReference>
<dbReference type="Gene3D" id="3.60.110.10">
    <property type="entry name" value="Carbon-nitrogen hydrolase"/>
    <property type="match status" value="1"/>
</dbReference>
<accession>A0ABP8Z4Y1</accession>